<dbReference type="GO" id="GO:0008234">
    <property type="term" value="F:cysteine-type peptidase activity"/>
    <property type="evidence" value="ECO:0007669"/>
    <property type="project" value="UniProtKB-KW"/>
</dbReference>
<feature type="region of interest" description="Disordered" evidence="6">
    <location>
        <begin position="178"/>
        <end position="203"/>
    </location>
</feature>
<keyword evidence="10" id="KW-1185">Reference proteome</keyword>
<evidence type="ECO:0000313" key="10">
    <source>
        <dbReference type="Proteomes" id="UP000011731"/>
    </source>
</evidence>
<dbReference type="InterPro" id="IPR051794">
    <property type="entry name" value="PG_Endopeptidase_C40"/>
</dbReference>
<evidence type="ECO:0000313" key="9">
    <source>
        <dbReference type="EMBL" id="EME50971.1"/>
    </source>
</evidence>
<gene>
    <name evidence="9" type="ORF">G352_27239</name>
</gene>
<dbReference type="PROSITE" id="PS51935">
    <property type="entry name" value="NLPC_P60"/>
    <property type="match status" value="1"/>
</dbReference>
<evidence type="ECO:0000259" key="8">
    <source>
        <dbReference type="PROSITE" id="PS51935"/>
    </source>
</evidence>
<dbReference type="Proteomes" id="UP000011731">
    <property type="component" value="Unassembled WGS sequence"/>
</dbReference>
<dbReference type="Pfam" id="PF00877">
    <property type="entry name" value="NLPC_P60"/>
    <property type="match status" value="1"/>
</dbReference>
<dbReference type="Gene3D" id="3.90.1720.10">
    <property type="entry name" value="endopeptidase domain like (from Nostoc punctiforme)"/>
    <property type="match status" value="1"/>
</dbReference>
<feature type="compositionally biased region" description="Acidic residues" evidence="6">
    <location>
        <begin position="411"/>
        <end position="424"/>
    </location>
</feature>
<feature type="compositionally biased region" description="Basic and acidic residues" evidence="6">
    <location>
        <begin position="178"/>
        <end position="195"/>
    </location>
</feature>
<dbReference type="PATRIC" id="fig|1278076.4.peg.5591"/>
<feature type="compositionally biased region" description="Gly residues" evidence="6">
    <location>
        <begin position="354"/>
        <end position="405"/>
    </location>
</feature>
<evidence type="ECO:0000256" key="7">
    <source>
        <dbReference type="SAM" id="SignalP"/>
    </source>
</evidence>
<feature type="region of interest" description="Disordered" evidence="6">
    <location>
        <begin position="224"/>
        <end position="248"/>
    </location>
</feature>
<evidence type="ECO:0000256" key="1">
    <source>
        <dbReference type="ARBA" id="ARBA00007074"/>
    </source>
</evidence>
<evidence type="ECO:0000256" key="4">
    <source>
        <dbReference type="ARBA" id="ARBA00022807"/>
    </source>
</evidence>
<feature type="coiled-coil region" evidence="5">
    <location>
        <begin position="61"/>
        <end position="88"/>
    </location>
</feature>
<dbReference type="EMBL" id="AOEX01000105">
    <property type="protein sequence ID" value="EME50971.1"/>
    <property type="molecule type" value="Genomic_DNA"/>
</dbReference>
<comment type="caution">
    <text evidence="9">The sequence shown here is derived from an EMBL/GenBank/DDBJ whole genome shotgun (WGS) entry which is preliminary data.</text>
</comment>
<evidence type="ECO:0000256" key="3">
    <source>
        <dbReference type="ARBA" id="ARBA00022801"/>
    </source>
</evidence>
<feature type="region of interest" description="Disordered" evidence="6">
    <location>
        <begin position="321"/>
        <end position="461"/>
    </location>
</feature>
<evidence type="ECO:0000256" key="5">
    <source>
        <dbReference type="SAM" id="Coils"/>
    </source>
</evidence>
<keyword evidence="5" id="KW-0175">Coiled coil</keyword>
<protein>
    <submittedName>
        <fullName evidence="9">Rpf-interacting protein</fullName>
    </submittedName>
</protein>
<proteinExistence type="inferred from homology"/>
<feature type="domain" description="NlpC/P60" evidence="8">
    <location>
        <begin position="463"/>
        <end position="602"/>
    </location>
</feature>
<accession>M2WQG7</accession>
<keyword evidence="4" id="KW-0788">Thiol protease</keyword>
<dbReference type="AlphaFoldDB" id="M2WQG7"/>
<dbReference type="PANTHER" id="PTHR47359">
    <property type="entry name" value="PEPTIDOGLYCAN DL-ENDOPEPTIDASE CWLO"/>
    <property type="match status" value="1"/>
</dbReference>
<comment type="similarity">
    <text evidence="1">Belongs to the peptidase C40 family.</text>
</comment>
<dbReference type="PANTHER" id="PTHR47359:SF3">
    <property type="entry name" value="NLP_P60 DOMAIN-CONTAINING PROTEIN-RELATED"/>
    <property type="match status" value="1"/>
</dbReference>
<name>M2WQG7_9NOCA</name>
<keyword evidence="7" id="KW-0732">Signal</keyword>
<keyword evidence="2" id="KW-0645">Protease</keyword>
<feature type="chain" id="PRO_5039284199" evidence="7">
    <location>
        <begin position="28"/>
        <end position="602"/>
    </location>
</feature>
<dbReference type="InterPro" id="IPR000064">
    <property type="entry name" value="NLP_P60_dom"/>
</dbReference>
<dbReference type="InterPro" id="IPR038765">
    <property type="entry name" value="Papain-like_cys_pep_sf"/>
</dbReference>
<sequence length="602" mass="61711">MSRTARLVLGIGLATSLIAGTAASAGAVPPPPPNPSDADLAAAGGAVAAGLDQVGGLILRIAAADQHLAELENQVAIKRENVNRALVDLQSARDAADVAAHAVTLSQQALKDAGTRIRQAQQDFDAFARDSYVQGTNVASLASFIGSTGPDDLLDRAQIMRLLSAGRTAVLDALERARTEQANRDSRARASKQEADAAAAAAEERRAAAEAAISEARTALAAQTAEKQRIEQDRAQAQAELDRARGTVTGLEGQRAQYAEWDRQRQAEEAATAAAEAAARQAAADAARRVAADADANARAAELANGQRPHTQIDGYVRPQPAAAESGESEVGFESPLPPTSGTTRPGRATSGQDGSGTDGSGTDGSGTDGSGTDGSGTDGSGTDGSGTDGSGTDGSGTDGSGTDGSGDSTDGSEDDGSEDDGSEDSTIPDRADPVEEEDTTTTPPTRSRPRTSPERGSTLTGAAAVETVIDRAMSQIGVPYAWGGGDENGPTLGIRDGGVADSYGDYNKVGFDCSGLMIYAFAGIGISLPHYTGYQYTAGEQVPSAQMRRGDMIFYGPNASQHVGLYLGDGQMIEAPQSGSHVKISPVRWDGMTPYVVRMVS</sequence>
<dbReference type="SUPFAM" id="SSF54001">
    <property type="entry name" value="Cysteine proteinases"/>
    <property type="match status" value="1"/>
</dbReference>
<feature type="signal peptide" evidence="7">
    <location>
        <begin position="1"/>
        <end position="27"/>
    </location>
</feature>
<dbReference type="GO" id="GO:0006508">
    <property type="term" value="P:proteolysis"/>
    <property type="evidence" value="ECO:0007669"/>
    <property type="project" value="UniProtKB-KW"/>
</dbReference>
<evidence type="ECO:0000256" key="2">
    <source>
        <dbReference type="ARBA" id="ARBA00022670"/>
    </source>
</evidence>
<feature type="compositionally biased region" description="Basic and acidic residues" evidence="6">
    <location>
        <begin position="226"/>
        <end position="245"/>
    </location>
</feature>
<organism evidence="9 10">
    <name type="scientific">Rhodococcus ruber BKS 20-38</name>
    <dbReference type="NCBI Taxonomy" id="1278076"/>
    <lineage>
        <taxon>Bacteria</taxon>
        <taxon>Bacillati</taxon>
        <taxon>Actinomycetota</taxon>
        <taxon>Actinomycetes</taxon>
        <taxon>Mycobacteriales</taxon>
        <taxon>Nocardiaceae</taxon>
        <taxon>Rhodococcus</taxon>
    </lineage>
</organism>
<keyword evidence="3" id="KW-0378">Hydrolase</keyword>
<evidence type="ECO:0000256" key="6">
    <source>
        <dbReference type="SAM" id="MobiDB-lite"/>
    </source>
</evidence>
<reference evidence="9 10" key="1">
    <citation type="journal article" date="2013" name="Genome Announc.">
        <title>Draft Genome Sequence of Rhodococcus ruber Strain BKS 20-38.</title>
        <authorList>
            <person name="Bala M."/>
            <person name="Kumar S."/>
            <person name="Raghava G.P."/>
            <person name="Mayilraj S."/>
        </authorList>
    </citation>
    <scope>NUCLEOTIDE SEQUENCE [LARGE SCALE GENOMIC DNA]</scope>
    <source>
        <strain evidence="9 10">BKS 20-38</strain>
    </source>
</reference>